<dbReference type="Proteomes" id="UP000321197">
    <property type="component" value="Unassembled WGS sequence"/>
</dbReference>
<evidence type="ECO:0000313" key="2">
    <source>
        <dbReference type="EMBL" id="GEM85078.1"/>
    </source>
</evidence>
<dbReference type="EMBL" id="BJXL01000169">
    <property type="protein sequence ID" value="GEM85078.1"/>
    <property type="molecule type" value="Genomic_DNA"/>
</dbReference>
<gene>
    <name evidence="2" type="ORF">MHY01S_32440</name>
</gene>
<reference evidence="2 3" key="1">
    <citation type="submission" date="2019-07" db="EMBL/GenBank/DDBJ databases">
        <title>Whole genome shotgun sequence of Meiothermus hypogaeus NBRC 106114.</title>
        <authorList>
            <person name="Hosoyama A."/>
            <person name="Uohara A."/>
            <person name="Ohji S."/>
            <person name="Ichikawa N."/>
        </authorList>
    </citation>
    <scope>NUCLEOTIDE SEQUENCE [LARGE SCALE GENOMIC DNA]</scope>
    <source>
        <strain evidence="2 3">NBRC 106114</strain>
    </source>
</reference>
<dbReference type="RefSeq" id="WP_119342285.1">
    <property type="nucleotide sequence ID" value="NZ_BJXL01000169.1"/>
</dbReference>
<dbReference type="AlphaFoldDB" id="A0A511R629"/>
<dbReference type="SUPFAM" id="SSF50952">
    <property type="entry name" value="Soluble quinoprotein glucose dehydrogenase"/>
    <property type="match status" value="1"/>
</dbReference>
<dbReference type="PANTHER" id="PTHR19328">
    <property type="entry name" value="HEDGEHOG-INTERACTING PROTEIN"/>
    <property type="match status" value="1"/>
</dbReference>
<dbReference type="Pfam" id="PF07995">
    <property type="entry name" value="GSDH"/>
    <property type="match status" value="1"/>
</dbReference>
<name>A0A511R629_9DEIN</name>
<dbReference type="InterPro" id="IPR011041">
    <property type="entry name" value="Quinoprot_gluc/sorb_DH_b-prop"/>
</dbReference>
<accession>A0A511R629</accession>
<dbReference type="InterPro" id="IPR011042">
    <property type="entry name" value="6-blade_b-propeller_TolB-like"/>
</dbReference>
<organism evidence="2 3">
    <name type="scientific">Meiothermus hypogaeus NBRC 106114</name>
    <dbReference type="NCBI Taxonomy" id="1227553"/>
    <lineage>
        <taxon>Bacteria</taxon>
        <taxon>Thermotogati</taxon>
        <taxon>Deinococcota</taxon>
        <taxon>Deinococci</taxon>
        <taxon>Thermales</taxon>
        <taxon>Thermaceae</taxon>
        <taxon>Meiothermus</taxon>
    </lineage>
</organism>
<feature type="domain" description="Glucose/Sorbosone dehydrogenase" evidence="1">
    <location>
        <begin position="42"/>
        <end position="358"/>
    </location>
</feature>
<evidence type="ECO:0000313" key="3">
    <source>
        <dbReference type="Proteomes" id="UP000321197"/>
    </source>
</evidence>
<dbReference type="Gene3D" id="2.120.10.30">
    <property type="entry name" value="TolB, C-terminal domain"/>
    <property type="match status" value="1"/>
</dbReference>
<dbReference type="OrthoDB" id="9770043at2"/>
<dbReference type="InterPro" id="IPR012938">
    <property type="entry name" value="Glc/Sorbosone_DH"/>
</dbReference>
<sequence length="363" mass="39559">MRSLFILALLTLGLVSCQNNDPSSGSISFRVEEVKSGLGGVPWSIHFAPDGRLLFTNRDLSQIRVSALNVSTGAITDYNGTSAVRDDGEGGILGMELDPNFASNKWVYICYSISSGGSRNRLSRFEISGSSLTNELILLDNMRGASTHNGCRVVWGPDDKLYFSMGDAQDQPAAQDLSALAGKIFRVNPDGSIPSDNPFPSSPVWTLGHRNPQGLAFQPGTGLLWSTEHGPNVKDELNVIHKGKNYGWPNCMGTDPCPSVNNYEPAIKHYTASDTIAPSDMMFYTGNVFTAWRNNLFFVTLKTGRLYRLVLNGKSVVQEEILIDTNSGPHPGFGRLRDIVTGPDGLIYISTDNGKILRLKPNL</sequence>
<evidence type="ECO:0000259" key="1">
    <source>
        <dbReference type="Pfam" id="PF07995"/>
    </source>
</evidence>
<comment type="caution">
    <text evidence="2">The sequence shown here is derived from an EMBL/GenBank/DDBJ whole genome shotgun (WGS) entry which is preliminary data.</text>
</comment>
<dbReference type="PANTHER" id="PTHR19328:SF13">
    <property type="entry name" value="HIPL1 PROTEIN"/>
    <property type="match status" value="1"/>
</dbReference>
<dbReference type="PROSITE" id="PS51257">
    <property type="entry name" value="PROKAR_LIPOPROTEIN"/>
    <property type="match status" value="1"/>
</dbReference>
<proteinExistence type="predicted"/>
<protein>
    <submittedName>
        <fullName evidence="2">Glucose sorbosone dehydrogenase</fullName>
    </submittedName>
</protein>